<keyword evidence="2" id="KW-1185">Reference proteome</keyword>
<reference evidence="1" key="1">
    <citation type="submission" date="2023-10" db="EMBL/GenBank/DDBJ databases">
        <authorList>
            <person name="Chen Y."/>
            <person name="Shah S."/>
            <person name="Dougan E. K."/>
            <person name="Thang M."/>
            <person name="Chan C."/>
        </authorList>
    </citation>
    <scope>NUCLEOTIDE SEQUENCE [LARGE SCALE GENOMIC DNA]</scope>
</reference>
<sequence length="218" mass="22684">LVPDARLFHVLASAVQGVAKAIADVTGAASDSSAADKRELAVALVKACAHAGTVFGKANACRDADARDNYDRLLAAGNKDIEVGVLAQIAGGGAGGSSWFHEKPQDVDILSWFESTLKVANGAQIESHCEKTKAALGKVRADEKFLQRVAPAVSIDALAAGGPLGDLPQILRGAKAAIDRAVTTKYECLIGLALLRPSSTKLRSRVEGFAAQLVEELK</sequence>
<accession>A0ABN9PW04</accession>
<feature type="non-terminal residue" evidence="1">
    <location>
        <position position="218"/>
    </location>
</feature>
<dbReference type="Proteomes" id="UP001189429">
    <property type="component" value="Unassembled WGS sequence"/>
</dbReference>
<protein>
    <submittedName>
        <fullName evidence="1">Uncharacterized protein</fullName>
    </submittedName>
</protein>
<evidence type="ECO:0000313" key="2">
    <source>
        <dbReference type="Proteomes" id="UP001189429"/>
    </source>
</evidence>
<feature type="non-terminal residue" evidence="1">
    <location>
        <position position="1"/>
    </location>
</feature>
<organism evidence="1 2">
    <name type="scientific">Prorocentrum cordatum</name>
    <dbReference type="NCBI Taxonomy" id="2364126"/>
    <lineage>
        <taxon>Eukaryota</taxon>
        <taxon>Sar</taxon>
        <taxon>Alveolata</taxon>
        <taxon>Dinophyceae</taxon>
        <taxon>Prorocentrales</taxon>
        <taxon>Prorocentraceae</taxon>
        <taxon>Prorocentrum</taxon>
    </lineage>
</organism>
<comment type="caution">
    <text evidence="1">The sequence shown here is derived from an EMBL/GenBank/DDBJ whole genome shotgun (WGS) entry which is preliminary data.</text>
</comment>
<name>A0ABN9PW04_9DINO</name>
<dbReference type="EMBL" id="CAUYUJ010001755">
    <property type="protein sequence ID" value="CAK0797456.1"/>
    <property type="molecule type" value="Genomic_DNA"/>
</dbReference>
<proteinExistence type="predicted"/>
<evidence type="ECO:0000313" key="1">
    <source>
        <dbReference type="EMBL" id="CAK0797456.1"/>
    </source>
</evidence>
<gene>
    <name evidence="1" type="ORF">PCOR1329_LOCUS6537</name>
</gene>